<keyword evidence="5" id="KW-0436">Ligase</keyword>
<evidence type="ECO:0000256" key="3">
    <source>
        <dbReference type="ARBA" id="ARBA00022840"/>
    </source>
</evidence>
<evidence type="ECO:0000313" key="5">
    <source>
        <dbReference type="EMBL" id="EAX48247.1"/>
    </source>
</evidence>
<keyword evidence="2" id="KW-0378">Hydrolase</keyword>
<sequence length="339" mass="36903">MITVLNPGLFTTVQDYGRWGYQAFGMPVAGAMDRYAFRLANILAGNADNAAVLEMTLRGGSFRFEQDCLVAVCGADMQGMLNGQKIRNWSSFWVPAGSELTFDYAVTGCRAYLAVHGGIDIPIVLGSRSTYTRAGVGGYQGRQLQTGDQLPVGCEGKYLAVPRHLPEQFIPQYGNHVQLRVLLGPQDDLFTTKGIDTLFTAVYTISSEADRMGYRLEGEKIEHSGKPDIVSDALCLGAIQVPGHGMPIVMMADRQTTGGYAKIGTVIGPDLPKLAQAKPGDTVSFVRCTDEEAVAALRVEQQTYAQIQAIWAADYASRPTRVFNVKIGEQTYRVEITEV</sequence>
<dbReference type="EC" id="6.3.4.6" evidence="5"/>
<dbReference type="GO" id="GO:0016787">
    <property type="term" value="F:hydrolase activity"/>
    <property type="evidence" value="ECO:0007669"/>
    <property type="project" value="UniProtKB-KW"/>
</dbReference>
<evidence type="ECO:0000313" key="6">
    <source>
        <dbReference type="Proteomes" id="UP000005139"/>
    </source>
</evidence>
<comment type="caution">
    <text evidence="5">The sequence shown here is derived from an EMBL/GenBank/DDBJ whole genome shotgun (WGS) entry which is preliminary data.</text>
</comment>
<proteinExistence type="predicted"/>
<dbReference type="AlphaFoldDB" id="A1HPE1"/>
<evidence type="ECO:0000256" key="2">
    <source>
        <dbReference type="ARBA" id="ARBA00022801"/>
    </source>
</evidence>
<reference evidence="5 6" key="1">
    <citation type="submission" date="2007-01" db="EMBL/GenBank/DDBJ databases">
        <title>Annotation of the draft genome assembly of Thermosinus carboxydivorans Nor1.</title>
        <authorList>
            <consortium name="US DOE Joint Genome Institute (JGI-ORNL)"/>
            <person name="Larimer F."/>
            <person name="Land M."/>
            <person name="Hauser L."/>
        </authorList>
    </citation>
    <scope>NUCLEOTIDE SEQUENCE [LARGE SCALE GENOMIC DNA]</scope>
    <source>
        <strain evidence="5 6">Nor1</strain>
    </source>
</reference>
<dbReference type="SUPFAM" id="SSF50891">
    <property type="entry name" value="Cyclophilin-like"/>
    <property type="match status" value="1"/>
</dbReference>
<dbReference type="OrthoDB" id="9782422at2"/>
<dbReference type="InterPro" id="IPR003778">
    <property type="entry name" value="CT_A_B"/>
</dbReference>
<dbReference type="SMART" id="SM00797">
    <property type="entry name" value="AHS2"/>
    <property type="match status" value="1"/>
</dbReference>
<dbReference type="GO" id="GO:0016829">
    <property type="term" value="F:lyase activity"/>
    <property type="evidence" value="ECO:0007669"/>
    <property type="project" value="UniProtKB-KW"/>
</dbReference>
<keyword evidence="1" id="KW-0547">Nucleotide-binding</keyword>
<keyword evidence="6" id="KW-1185">Reference proteome</keyword>
<feature type="domain" description="Carboxyltransferase" evidence="4">
    <location>
        <begin position="23"/>
        <end position="304"/>
    </location>
</feature>
<dbReference type="GO" id="GO:0004847">
    <property type="term" value="F:urea carboxylase activity"/>
    <property type="evidence" value="ECO:0007669"/>
    <property type="project" value="UniProtKB-EC"/>
</dbReference>
<dbReference type="InterPro" id="IPR052708">
    <property type="entry name" value="PxpC"/>
</dbReference>
<dbReference type="NCBIfam" id="TIGR00724">
    <property type="entry name" value="urea_amlyse_rel"/>
    <property type="match status" value="1"/>
</dbReference>
<dbReference type="EMBL" id="AAWL01000004">
    <property type="protein sequence ID" value="EAX48247.1"/>
    <property type="molecule type" value="Genomic_DNA"/>
</dbReference>
<dbReference type="Proteomes" id="UP000005139">
    <property type="component" value="Unassembled WGS sequence"/>
</dbReference>
<dbReference type="InterPro" id="IPR029000">
    <property type="entry name" value="Cyclophilin-like_dom_sf"/>
</dbReference>
<dbReference type="PANTHER" id="PTHR43309:SF3">
    <property type="entry name" value="5-OXOPROLINASE SUBUNIT C"/>
    <property type="match status" value="1"/>
</dbReference>
<dbReference type="Gene3D" id="2.40.100.10">
    <property type="entry name" value="Cyclophilin-like"/>
    <property type="match status" value="1"/>
</dbReference>
<dbReference type="PANTHER" id="PTHR43309">
    <property type="entry name" value="5-OXOPROLINASE SUBUNIT C"/>
    <property type="match status" value="1"/>
</dbReference>
<protein>
    <submittedName>
        <fullName evidence="5">Urea amidolyase related protein</fullName>
        <ecNumber evidence="5">6.3.4.6</ecNumber>
    </submittedName>
</protein>
<dbReference type="GO" id="GO:0005524">
    <property type="term" value="F:ATP binding"/>
    <property type="evidence" value="ECO:0007669"/>
    <property type="project" value="UniProtKB-KW"/>
</dbReference>
<keyword evidence="5" id="KW-0456">Lyase</keyword>
<evidence type="ECO:0000256" key="1">
    <source>
        <dbReference type="ARBA" id="ARBA00022741"/>
    </source>
</evidence>
<organism evidence="5 6">
    <name type="scientific">Thermosinus carboxydivorans Nor1</name>
    <dbReference type="NCBI Taxonomy" id="401526"/>
    <lineage>
        <taxon>Bacteria</taxon>
        <taxon>Bacillati</taxon>
        <taxon>Bacillota</taxon>
        <taxon>Negativicutes</taxon>
        <taxon>Selenomonadales</taxon>
        <taxon>Sporomusaceae</taxon>
        <taxon>Thermosinus</taxon>
    </lineage>
</organism>
<reference evidence="5 6" key="2">
    <citation type="submission" date="2007-01" db="EMBL/GenBank/DDBJ databases">
        <title>Sequencing of the draft genome and assembly of Thermosinus carboxydivorans Nor1.</title>
        <authorList>
            <consortium name="US DOE Joint Genome Institute (JGI-PGF)"/>
            <person name="Copeland A."/>
            <person name="Lucas S."/>
            <person name="Lapidus A."/>
            <person name="Barry K."/>
            <person name="Glavina del Rio T."/>
            <person name="Dalin E."/>
            <person name="Tice H."/>
            <person name="Bruce D."/>
            <person name="Pitluck S."/>
            <person name="Richardson P."/>
        </authorList>
    </citation>
    <scope>NUCLEOTIDE SEQUENCE [LARGE SCALE GENOMIC DNA]</scope>
    <source>
        <strain evidence="5 6">Nor1</strain>
    </source>
</reference>
<gene>
    <name evidence="5" type="ORF">TcarDRAFT_1794</name>
</gene>
<dbReference type="RefSeq" id="WP_007288901.1">
    <property type="nucleotide sequence ID" value="NZ_AAWL01000004.1"/>
</dbReference>
<name>A1HPE1_9FIRM</name>
<keyword evidence="3" id="KW-0067">ATP-binding</keyword>
<evidence type="ECO:0000259" key="4">
    <source>
        <dbReference type="SMART" id="SM00797"/>
    </source>
</evidence>
<dbReference type="Pfam" id="PF02626">
    <property type="entry name" value="CT_A_B"/>
    <property type="match status" value="1"/>
</dbReference>
<accession>A1HPE1</accession>
<dbReference type="eggNOG" id="COG1984">
    <property type="taxonomic scope" value="Bacteria"/>
</dbReference>